<dbReference type="EMBL" id="CP054160">
    <property type="protein sequence ID" value="USN89288.1"/>
    <property type="molecule type" value="Genomic_DNA"/>
</dbReference>
<evidence type="ECO:0000256" key="4">
    <source>
        <dbReference type="ARBA" id="ARBA00023139"/>
    </source>
</evidence>
<evidence type="ECO:0000256" key="3">
    <source>
        <dbReference type="ARBA" id="ARBA00023136"/>
    </source>
</evidence>
<dbReference type="Proteomes" id="UP000503464">
    <property type="component" value="Chromosome"/>
</dbReference>
<gene>
    <name evidence="6" type="ORF">G9399_27490</name>
</gene>
<keyword evidence="2" id="KW-0732">Signal</keyword>
<evidence type="ECO:0000256" key="2">
    <source>
        <dbReference type="ARBA" id="ARBA00022729"/>
    </source>
</evidence>
<evidence type="ECO:0000313" key="6">
    <source>
        <dbReference type="EMBL" id="USN89288.1"/>
    </source>
</evidence>
<reference evidence="7" key="1">
    <citation type="submission" date="2020-03" db="EMBL/GenBank/DDBJ databases">
        <title>Genome sequences of seven Enterobacteriaceae strains isolated from Canadian wastewater treatment facilities.</title>
        <authorList>
            <person name="Huang H."/>
            <person name="Chmara J.T."/>
            <person name="Duceppe M.-O."/>
        </authorList>
    </citation>
    <scope>NUCLEOTIDE SEQUENCE [LARGE SCALE GENOMIC DNA]</scope>
    <source>
        <strain evidence="7">Biosolid 3</strain>
    </source>
</reference>
<dbReference type="Pfam" id="PF06788">
    <property type="entry name" value="UPF0257"/>
    <property type="match status" value="1"/>
</dbReference>
<dbReference type="GO" id="GO:0005886">
    <property type="term" value="C:plasma membrane"/>
    <property type="evidence" value="ECO:0007669"/>
    <property type="project" value="InterPro"/>
</dbReference>
<proteinExistence type="predicted"/>
<protein>
    <submittedName>
        <fullName evidence="6">YnfC family lipoprotein</fullName>
    </submittedName>
</protein>
<dbReference type="AlphaFoldDB" id="A0AAE9S214"/>
<evidence type="ECO:0000256" key="1">
    <source>
        <dbReference type="ARBA" id="ARBA00022475"/>
    </source>
</evidence>
<name>A0AAE9S214_SERFO</name>
<dbReference type="RefSeq" id="WP_259525442.1">
    <property type="nucleotide sequence ID" value="NZ_CP054160.3"/>
</dbReference>
<keyword evidence="3" id="KW-0472">Membrane</keyword>
<keyword evidence="1" id="KW-1003">Cell membrane</keyword>
<evidence type="ECO:0000313" key="7">
    <source>
        <dbReference type="Proteomes" id="UP000503464"/>
    </source>
</evidence>
<keyword evidence="4" id="KW-0564">Palmitate</keyword>
<evidence type="ECO:0000256" key="5">
    <source>
        <dbReference type="ARBA" id="ARBA00023288"/>
    </source>
</evidence>
<accession>A0AAE9S214</accession>
<keyword evidence="5 6" id="KW-0449">Lipoprotein</keyword>
<dbReference type="InterPro" id="IPR010646">
    <property type="entry name" value="UPF0257"/>
</dbReference>
<sequence length="88" mass="9661">MSVNAYALTEFKPAVLNAALLFDHDASAGDIKHSLQWIRDVHGKLMARTEVSYDRSGCCFTSINMLDKANNLEFHLVNTGGVLSSFKG</sequence>
<organism evidence="6 7">
    <name type="scientific">Serratia fonticola</name>
    <dbReference type="NCBI Taxonomy" id="47917"/>
    <lineage>
        <taxon>Bacteria</taxon>
        <taxon>Pseudomonadati</taxon>
        <taxon>Pseudomonadota</taxon>
        <taxon>Gammaproteobacteria</taxon>
        <taxon>Enterobacterales</taxon>
        <taxon>Yersiniaceae</taxon>
        <taxon>Serratia</taxon>
    </lineage>
</organism>